<dbReference type="InterPro" id="IPR000210">
    <property type="entry name" value="BTB/POZ_dom"/>
</dbReference>
<keyword evidence="2" id="KW-0344">Guanine-nucleotide releasing factor</keyword>
<evidence type="ECO:0000256" key="2">
    <source>
        <dbReference type="ARBA" id="ARBA00022658"/>
    </source>
</evidence>
<dbReference type="SUPFAM" id="SSF54695">
    <property type="entry name" value="POZ domain"/>
    <property type="match status" value="1"/>
</dbReference>
<dbReference type="PANTHER" id="PTHR45982:SF1">
    <property type="entry name" value="REGULATOR OF CHROMOSOME CONDENSATION"/>
    <property type="match status" value="1"/>
</dbReference>
<keyword evidence="8" id="KW-1185">Reference proteome</keyword>
<feature type="repeat" description="RCC1" evidence="4">
    <location>
        <begin position="100"/>
        <end position="153"/>
    </location>
</feature>
<feature type="domain" description="BTB" evidence="6">
    <location>
        <begin position="541"/>
        <end position="622"/>
    </location>
</feature>
<feature type="region of interest" description="Disordered" evidence="5">
    <location>
        <begin position="173"/>
        <end position="193"/>
    </location>
</feature>
<evidence type="ECO:0000256" key="1">
    <source>
        <dbReference type="ARBA" id="ARBA00004906"/>
    </source>
</evidence>
<dbReference type="Proteomes" id="UP001190700">
    <property type="component" value="Unassembled WGS sequence"/>
</dbReference>
<dbReference type="InterPro" id="IPR009091">
    <property type="entry name" value="RCC1/BLIP-II"/>
</dbReference>
<feature type="repeat" description="RCC1" evidence="4">
    <location>
        <begin position="472"/>
        <end position="524"/>
    </location>
</feature>
<dbReference type="InterPro" id="IPR058923">
    <property type="entry name" value="RCC1-like_dom"/>
</dbReference>
<organism evidence="7 8">
    <name type="scientific">Cymbomonas tetramitiformis</name>
    <dbReference type="NCBI Taxonomy" id="36881"/>
    <lineage>
        <taxon>Eukaryota</taxon>
        <taxon>Viridiplantae</taxon>
        <taxon>Chlorophyta</taxon>
        <taxon>Pyramimonadophyceae</taxon>
        <taxon>Pyramimonadales</taxon>
        <taxon>Pyramimonadaceae</taxon>
        <taxon>Cymbomonas</taxon>
    </lineage>
</organism>
<dbReference type="InterPro" id="IPR051553">
    <property type="entry name" value="Ran_GTPase-activating"/>
</dbReference>
<dbReference type="Gene3D" id="3.30.710.10">
    <property type="entry name" value="Potassium Channel Kv1.1, Chain A"/>
    <property type="match status" value="1"/>
</dbReference>
<feature type="repeat" description="RCC1" evidence="4">
    <location>
        <begin position="346"/>
        <end position="400"/>
    </location>
</feature>
<dbReference type="InterPro" id="IPR000408">
    <property type="entry name" value="Reg_chr_condens"/>
</dbReference>
<evidence type="ECO:0000256" key="4">
    <source>
        <dbReference type="PROSITE-ProRule" id="PRU00235"/>
    </source>
</evidence>
<evidence type="ECO:0000256" key="5">
    <source>
        <dbReference type="SAM" id="MobiDB-lite"/>
    </source>
</evidence>
<reference evidence="7 8" key="1">
    <citation type="journal article" date="2015" name="Genome Biol. Evol.">
        <title>Comparative Genomics of a Bacterivorous Green Alga Reveals Evolutionary Causalities and Consequences of Phago-Mixotrophic Mode of Nutrition.</title>
        <authorList>
            <person name="Burns J.A."/>
            <person name="Paasch A."/>
            <person name="Narechania A."/>
            <person name="Kim E."/>
        </authorList>
    </citation>
    <scope>NUCLEOTIDE SEQUENCE [LARGE SCALE GENOMIC DNA]</scope>
    <source>
        <strain evidence="7 8">PLY_AMNH</strain>
    </source>
</reference>
<dbReference type="PRINTS" id="PR00633">
    <property type="entry name" value="RCCNDNSATION"/>
</dbReference>
<keyword evidence="3" id="KW-0677">Repeat</keyword>
<feature type="non-terminal residue" evidence="7">
    <location>
        <position position="652"/>
    </location>
</feature>
<feature type="compositionally biased region" description="Basic and acidic residues" evidence="5">
    <location>
        <begin position="44"/>
        <end position="57"/>
    </location>
</feature>
<protein>
    <recommendedName>
        <fullName evidence="6">BTB domain-containing protein</fullName>
    </recommendedName>
</protein>
<dbReference type="PROSITE" id="PS50012">
    <property type="entry name" value="RCC1_3"/>
    <property type="match status" value="5"/>
</dbReference>
<feature type="region of interest" description="Disordered" evidence="5">
    <location>
        <begin position="31"/>
        <end position="57"/>
    </location>
</feature>
<dbReference type="Gene3D" id="2.130.10.30">
    <property type="entry name" value="Regulator of chromosome condensation 1/beta-lactamase-inhibitor protein II"/>
    <property type="match status" value="3"/>
</dbReference>
<gene>
    <name evidence="7" type="ORF">CYMTET_23546</name>
</gene>
<dbReference type="SUPFAM" id="SSF50985">
    <property type="entry name" value="RCC1/BLIP-II"/>
    <property type="match status" value="1"/>
</dbReference>
<evidence type="ECO:0000259" key="6">
    <source>
        <dbReference type="PROSITE" id="PS50097"/>
    </source>
</evidence>
<dbReference type="InterPro" id="IPR011333">
    <property type="entry name" value="SKP1/BTB/POZ_sf"/>
</dbReference>
<dbReference type="PROSITE" id="PS00626">
    <property type="entry name" value="RCC1_2"/>
    <property type="match status" value="3"/>
</dbReference>
<dbReference type="PROSITE" id="PS50097">
    <property type="entry name" value="BTB"/>
    <property type="match status" value="1"/>
</dbReference>
<evidence type="ECO:0000313" key="8">
    <source>
        <dbReference type="Proteomes" id="UP001190700"/>
    </source>
</evidence>
<name>A0AAE0FY82_9CHLO</name>
<sequence>MSVFCWGDNAWGQVGTIPATADLVRGKITTVPTANSTSSSQSGEQKEEGSKSSETRRQEIIQEREAQVMLNPVTLSALRGTHVSMVAAGESHTLLLDKLGRVWALGRNKEGQLGLGFRSTEGVRQAQPVHLLDDEKITQVACGTFHSLAVAHSGRAYTWGLLHTVAPGAWASSTSEPVLPEESEMPNHLGSHDEGGAVEMVGLVDGLSDTRRSYVMDLVRRSESTYEQGDGVSIAASLTTEGMGEPSQAGQFRSNVRSTDRRLMMRPWAIPDLPGNIVQAAGGYSFSVLLTADGRVWGFGYNDQGQLGLGHRSNQALPDVCQGLDEVNIVHIACGQQHTVAISSEGALYSFGSNIFGQIGIRIGESGRKRSYLTAAAVDLPESIVDADCGNFHSAAVGKSGKVYVWGHSEYAQLGSRIGSSREDVDIGEHQIGSGRDAGHRQAARVVDSLAEEHVQRVCCGHLFNLVITSSGKVCSWGWGDGGALGHGNQRYRLNALEVKALEGTGPVTGVAAGGKHSVVVTQSTCFIGLGKMLEMRPAMCDILFLVGRFRVPVPAHRFIIAARCPWLGAEIAMSLRFTEAGGSTSTSTAADVEGGLLTVALPQYDPKLFETVLEYLYCDSVVRIMPHQARRLASVAKRLHLPRLHAICLNL</sequence>
<evidence type="ECO:0000256" key="3">
    <source>
        <dbReference type="ARBA" id="ARBA00022737"/>
    </source>
</evidence>
<proteinExistence type="predicted"/>
<dbReference type="EMBL" id="LGRX02012114">
    <property type="protein sequence ID" value="KAK3267923.1"/>
    <property type="molecule type" value="Genomic_DNA"/>
</dbReference>
<feature type="repeat" description="RCC1" evidence="4">
    <location>
        <begin position="401"/>
        <end position="471"/>
    </location>
</feature>
<evidence type="ECO:0000313" key="7">
    <source>
        <dbReference type="EMBL" id="KAK3267923.1"/>
    </source>
</evidence>
<dbReference type="GO" id="GO:0005085">
    <property type="term" value="F:guanyl-nucleotide exchange factor activity"/>
    <property type="evidence" value="ECO:0007669"/>
    <property type="project" value="TreeGrafter"/>
</dbReference>
<comment type="caution">
    <text evidence="7">The sequence shown here is derived from an EMBL/GenBank/DDBJ whole genome shotgun (WGS) entry which is preliminary data.</text>
</comment>
<dbReference type="Pfam" id="PF00415">
    <property type="entry name" value="RCC1"/>
    <property type="match status" value="1"/>
</dbReference>
<dbReference type="PANTHER" id="PTHR45982">
    <property type="entry name" value="REGULATOR OF CHROMOSOME CONDENSATION"/>
    <property type="match status" value="1"/>
</dbReference>
<feature type="repeat" description="RCC1" evidence="4">
    <location>
        <begin position="294"/>
        <end position="345"/>
    </location>
</feature>
<accession>A0AAE0FY82</accession>
<comment type="pathway">
    <text evidence="1">Protein modification; protein ubiquitination.</text>
</comment>
<dbReference type="Pfam" id="PF25390">
    <property type="entry name" value="WD40_RLD"/>
    <property type="match status" value="1"/>
</dbReference>
<dbReference type="Pfam" id="PF00651">
    <property type="entry name" value="BTB"/>
    <property type="match status" value="1"/>
</dbReference>
<dbReference type="GO" id="GO:0005737">
    <property type="term" value="C:cytoplasm"/>
    <property type="evidence" value="ECO:0007669"/>
    <property type="project" value="TreeGrafter"/>
</dbReference>
<dbReference type="AlphaFoldDB" id="A0AAE0FY82"/>